<dbReference type="PROSITE" id="PS52011">
    <property type="entry name" value="PEPTIDASE_M2"/>
    <property type="match status" value="1"/>
</dbReference>
<feature type="binding site" evidence="11">
    <location>
        <position position="352"/>
    </location>
    <ligand>
        <name>Zn(2+)</name>
        <dbReference type="ChEBI" id="CHEBI:29105"/>
        <label>2</label>
        <note>catalytic</note>
    </ligand>
</feature>
<evidence type="ECO:0000313" key="15">
    <source>
        <dbReference type="Proteomes" id="UP001168821"/>
    </source>
</evidence>
<feature type="glycosylation site" description="N-linked (GlcNAc...) asparagine; partial" evidence="6">
    <location>
        <position position="123"/>
    </location>
</feature>
<evidence type="ECO:0000256" key="12">
    <source>
        <dbReference type="PROSITE-ProRule" id="PRU01355"/>
    </source>
</evidence>
<feature type="active site" description="Proton donor 2" evidence="7">
    <location>
        <position position="409"/>
    </location>
</feature>
<dbReference type="CDD" id="cd06461">
    <property type="entry name" value="M2_ACE"/>
    <property type="match status" value="1"/>
</dbReference>
<feature type="active site" description="Proton donor 1" evidence="5">
    <location>
        <position position="409"/>
    </location>
</feature>
<organism evidence="14 15">
    <name type="scientific">Zophobas morio</name>
    <dbReference type="NCBI Taxonomy" id="2755281"/>
    <lineage>
        <taxon>Eukaryota</taxon>
        <taxon>Metazoa</taxon>
        <taxon>Ecdysozoa</taxon>
        <taxon>Arthropoda</taxon>
        <taxon>Hexapoda</taxon>
        <taxon>Insecta</taxon>
        <taxon>Pterygota</taxon>
        <taxon>Neoptera</taxon>
        <taxon>Endopterygota</taxon>
        <taxon>Coleoptera</taxon>
        <taxon>Polyphaga</taxon>
        <taxon>Cucujiformia</taxon>
        <taxon>Tenebrionidae</taxon>
        <taxon>Zophobas</taxon>
    </lineage>
</organism>
<keyword evidence="13" id="KW-0482">Metalloprotease</keyword>
<dbReference type="Pfam" id="PF01401">
    <property type="entry name" value="Peptidase_M2"/>
    <property type="match status" value="1"/>
</dbReference>
<feature type="binding site" evidence="8">
    <location>
        <position position="187"/>
    </location>
    <ligand>
        <name>chloride</name>
        <dbReference type="ChEBI" id="CHEBI:17996"/>
        <label>1</label>
    </ligand>
</feature>
<evidence type="ECO:0000256" key="6">
    <source>
        <dbReference type="PIRSR" id="PIRSR601548-10"/>
    </source>
</evidence>
<reference evidence="14" key="1">
    <citation type="journal article" date="2023" name="G3 (Bethesda)">
        <title>Whole genome assemblies of Zophobas morio and Tenebrio molitor.</title>
        <authorList>
            <person name="Kaur S."/>
            <person name="Stinson S.A."/>
            <person name="diCenzo G.C."/>
        </authorList>
    </citation>
    <scope>NUCLEOTIDE SEQUENCE</scope>
    <source>
        <strain evidence="14">QUZm001</strain>
    </source>
</reference>
<comment type="caution">
    <text evidence="12">Lacks conserved residue(s) required for the propagation of feature annotation.</text>
</comment>
<feature type="disulfide bond" evidence="10 12">
    <location>
        <begin position="317"/>
        <end position="335"/>
    </location>
</feature>
<evidence type="ECO:0000256" key="5">
    <source>
        <dbReference type="PIRSR" id="PIRSR601548-1"/>
    </source>
</evidence>
<dbReference type="Proteomes" id="UP001168821">
    <property type="component" value="Unassembled WGS sequence"/>
</dbReference>
<dbReference type="PRINTS" id="PR00791">
    <property type="entry name" value="PEPDIPTASEA"/>
</dbReference>
<keyword evidence="13" id="KW-0121">Carboxypeptidase</keyword>
<dbReference type="GO" id="GO:0008241">
    <property type="term" value="F:peptidyl-dipeptidase activity"/>
    <property type="evidence" value="ECO:0007669"/>
    <property type="project" value="InterPro"/>
</dbReference>
<evidence type="ECO:0000256" key="3">
    <source>
        <dbReference type="ARBA" id="ARBA00023157"/>
    </source>
</evidence>
<evidence type="ECO:0000313" key="14">
    <source>
        <dbReference type="EMBL" id="KAJ3641062.1"/>
    </source>
</evidence>
<evidence type="ECO:0000256" key="9">
    <source>
        <dbReference type="PIRSR" id="PIRSR601548-3"/>
    </source>
</evidence>
<dbReference type="AlphaFoldDB" id="A0AA38M3H2"/>
<evidence type="ECO:0000256" key="10">
    <source>
        <dbReference type="PIRSR" id="PIRSR601548-4"/>
    </source>
</evidence>
<evidence type="ECO:0000256" key="11">
    <source>
        <dbReference type="PIRSR" id="PIRSR601548-8"/>
    </source>
</evidence>
<dbReference type="EC" id="3.4.-.-" evidence="13"/>
<keyword evidence="13" id="KW-0645">Protease</keyword>
<dbReference type="GO" id="GO:0006508">
    <property type="term" value="P:proteolysis"/>
    <property type="evidence" value="ECO:0007669"/>
    <property type="project" value="UniProtKB-KW"/>
</dbReference>
<feature type="active site" description="Proton acceptor 1" evidence="5">
    <location>
        <position position="349"/>
    </location>
</feature>
<comment type="cofactor">
    <cofactor evidence="13">
        <name>Zn(2+)</name>
        <dbReference type="ChEBI" id="CHEBI:29105"/>
    </cofactor>
    <text evidence="13">Binds 1 zinc ion per subunit.</text>
</comment>
<keyword evidence="4 6" id="KW-0325">Glycoprotein</keyword>
<dbReference type="InterPro" id="IPR001548">
    <property type="entry name" value="Peptidase_M2"/>
</dbReference>
<feature type="binding site" evidence="9">
    <location>
        <position position="352"/>
    </location>
    <ligand>
        <name>Zn(2+)</name>
        <dbReference type="ChEBI" id="CHEBI:29105"/>
        <label>1</label>
        <note>catalytic</note>
    </ligand>
</feature>
<feature type="binding site" evidence="9">
    <location>
        <position position="348"/>
    </location>
    <ligand>
        <name>Zn(2+)</name>
        <dbReference type="ChEBI" id="CHEBI:29105"/>
        <label>1</label>
        <note>catalytic</note>
    </ligand>
</feature>
<keyword evidence="9 13" id="KW-0479">Metal-binding</keyword>
<proteinExistence type="inferred from homology"/>
<name>A0AA38M3H2_9CUCU</name>
<sequence length="512" mass="59540">MSLWWLTLSRSEYQDKLKNFLATEYEISASAMYTKANEAEWNYETDINNKEKEDILLNVTLESAALAKKYWQDYFKDLNPDDYQDEQLKRQVKNLRILGNAALNEEKLTKLTKATNNMINIYNGLSLGPGIEEILAKSTNYDELVYAWKAWRDAKIRSLYQTYVELSNEAAVANKFKDKGELWWDSYESPTFIQDIDDLWTQVEPLNAKLHKYVGRKLKERFGSKLDISDGLIPANVLGNMWAQEWNNIAELVRPFPQASKVDVDAALKQQKYSVVDMFKTSDEFYNSMGLIPMGVWDNTSAGAMIEKPTDGREVLCHDSAWDFCDGHNYRIKMCTNINFEDFIVIHHEMGHIQYFMQYVKQLRWDVFSGRVTQDQWNSHWWEYRKKYQKVKPPVERSENDFDPGAKFHAAGDSQYIAYFVAHILQFQFYKSLCVVAGEYSPDSKEVPLHKCDFYESKAAGDLLSKGLALGASKHWSDALELMTGSRKLDATPLLEYFNPLYTYLKEQNSKY</sequence>
<evidence type="ECO:0000256" key="8">
    <source>
        <dbReference type="PIRSR" id="PIRSR601548-2"/>
    </source>
</evidence>
<keyword evidence="9 13" id="KW-0862">Zinc</keyword>
<accession>A0AA38M3H2</accession>
<comment type="caution">
    <text evidence="14">The sequence shown here is derived from an EMBL/GenBank/DDBJ whole genome shotgun (WGS) entry which is preliminary data.</text>
</comment>
<dbReference type="Gene3D" id="1.10.1370.30">
    <property type="match status" value="2"/>
</dbReference>
<feature type="active site" description="Proton acceptor 2" evidence="7">
    <location>
        <position position="349"/>
    </location>
</feature>
<keyword evidence="15" id="KW-1185">Reference proteome</keyword>
<feature type="binding site" evidence="11">
    <location>
        <position position="348"/>
    </location>
    <ligand>
        <name>Zn(2+)</name>
        <dbReference type="ChEBI" id="CHEBI:29105"/>
        <label>2</label>
        <note>catalytic</note>
    </ligand>
</feature>
<dbReference type="GO" id="GO:0046872">
    <property type="term" value="F:metal ion binding"/>
    <property type="evidence" value="ECO:0007669"/>
    <property type="project" value="UniProtKB-KW"/>
</dbReference>
<protein>
    <recommendedName>
        <fullName evidence="13">Angiotensin-converting enzyme</fullName>
        <ecNumber evidence="13">3.4.-.-</ecNumber>
    </recommendedName>
</protein>
<comment type="similarity">
    <text evidence="1 12 13">Belongs to the peptidase M2 family.</text>
</comment>
<keyword evidence="3 10" id="KW-1015">Disulfide bond</keyword>
<evidence type="ECO:0000256" key="7">
    <source>
        <dbReference type="PIRSR" id="PIRSR601548-11"/>
    </source>
</evidence>
<dbReference type="EMBL" id="JALNTZ010000009">
    <property type="protein sequence ID" value="KAJ3641062.1"/>
    <property type="molecule type" value="Genomic_DNA"/>
</dbReference>
<dbReference type="GO" id="GO:0008237">
    <property type="term" value="F:metallopeptidase activity"/>
    <property type="evidence" value="ECO:0007669"/>
    <property type="project" value="UniProtKB-KW"/>
</dbReference>
<evidence type="ECO:0000256" key="4">
    <source>
        <dbReference type="ARBA" id="ARBA00023180"/>
    </source>
</evidence>
<feature type="disulfide bond" evidence="10 12">
    <location>
        <begin position="434"/>
        <end position="452"/>
    </location>
</feature>
<keyword evidence="2" id="KW-0732">Signal</keyword>
<dbReference type="GO" id="GO:0004180">
    <property type="term" value="F:carboxypeptidase activity"/>
    <property type="evidence" value="ECO:0007669"/>
    <property type="project" value="UniProtKB-KW"/>
</dbReference>
<dbReference type="GO" id="GO:0005886">
    <property type="term" value="C:plasma membrane"/>
    <property type="evidence" value="ECO:0007669"/>
    <property type="project" value="TreeGrafter"/>
</dbReference>
<keyword evidence="13" id="KW-0378">Hydrolase</keyword>
<evidence type="ECO:0000256" key="13">
    <source>
        <dbReference type="RuleBase" id="RU361144"/>
    </source>
</evidence>
<gene>
    <name evidence="14" type="ORF">Zmor_027585</name>
</gene>
<dbReference type="PANTHER" id="PTHR10514">
    <property type="entry name" value="ANGIOTENSIN-CONVERTING ENZYME"/>
    <property type="match status" value="1"/>
</dbReference>
<dbReference type="PANTHER" id="PTHR10514:SF27">
    <property type="entry name" value="ANGIOTENSIN-CONVERTING ENZYME"/>
    <property type="match status" value="1"/>
</dbReference>
<dbReference type="SUPFAM" id="SSF55486">
    <property type="entry name" value="Metalloproteases ('zincins'), catalytic domain"/>
    <property type="match status" value="1"/>
</dbReference>
<evidence type="ECO:0000256" key="2">
    <source>
        <dbReference type="ARBA" id="ARBA00022729"/>
    </source>
</evidence>
<evidence type="ECO:0000256" key="1">
    <source>
        <dbReference type="ARBA" id="ARBA00008139"/>
    </source>
</evidence>